<dbReference type="Pfam" id="PF14398">
    <property type="entry name" value="ATPgrasp_YheCD"/>
    <property type="match status" value="1"/>
</dbReference>
<evidence type="ECO:0000313" key="4">
    <source>
        <dbReference type="Proteomes" id="UP001292084"/>
    </source>
</evidence>
<proteinExistence type="predicted"/>
<keyword evidence="1" id="KW-0547">Nucleotide-binding</keyword>
<keyword evidence="1" id="KW-0067">ATP-binding</keyword>
<reference evidence="3 4" key="1">
    <citation type="submission" date="2023-12" db="EMBL/GenBank/DDBJ databases">
        <title>Jeotgalibacillus haloalkaliphilus sp. nov., a novel salt-tolerant bacteria, isolated from the estuary of the Fenhe River into the Yellow River.</title>
        <authorList>
            <person name="Li Y."/>
        </authorList>
    </citation>
    <scope>NUCLEOTIDE SEQUENCE [LARGE SCALE GENOMIC DNA]</scope>
    <source>
        <strain evidence="3 4">HH7-29</strain>
    </source>
</reference>
<feature type="domain" description="ATP-grasp" evidence="2">
    <location>
        <begin position="108"/>
        <end position="331"/>
    </location>
</feature>
<name>A0ABU5KJZ6_9BACL</name>
<dbReference type="InterPro" id="IPR011761">
    <property type="entry name" value="ATP-grasp"/>
</dbReference>
<dbReference type="SUPFAM" id="SSF56059">
    <property type="entry name" value="Glutathione synthetase ATP-binding domain-like"/>
    <property type="match status" value="1"/>
</dbReference>
<sequence>MKIGLLRRYVSPMTKDMVAALIAKEHQAEVIFFQASGIDFENRLIRGLTLQHGDWVNSVSYFPDVVYNDVPLKKDEKLYERLEQSGIPFTTHRFGVNKKTFQRRMSENPYLSAFSIPTITYQGFQSLEQALAQFKQIFLKPNRGHKGDGMYIIEQKENNLLVTDTEGTVNRFNKEEAESFFNLHVNEFFHIQPKFTATTQAGDPYVIRSYVGKDGTGKWKAIFHYAAIGLNKNPIVNVSQGSSISYIQPFLKTQFGDQHHLISKKLKENAIRVAEQTEAILGFKIDALGLDICLTSEGDYYLYEVNAFPGTRPFEALVEKFAVPYALSLKG</sequence>
<evidence type="ECO:0000259" key="2">
    <source>
        <dbReference type="PROSITE" id="PS50975"/>
    </source>
</evidence>
<dbReference type="RefSeq" id="WP_322420409.1">
    <property type="nucleotide sequence ID" value="NZ_JAXQNN010000001.1"/>
</dbReference>
<dbReference type="Proteomes" id="UP001292084">
    <property type="component" value="Unassembled WGS sequence"/>
</dbReference>
<organism evidence="3 4">
    <name type="scientific">Jeotgalibacillus haloalkalitolerans</name>
    <dbReference type="NCBI Taxonomy" id="3104292"/>
    <lineage>
        <taxon>Bacteria</taxon>
        <taxon>Bacillati</taxon>
        <taxon>Bacillota</taxon>
        <taxon>Bacilli</taxon>
        <taxon>Bacillales</taxon>
        <taxon>Caryophanaceae</taxon>
        <taxon>Jeotgalibacillus</taxon>
    </lineage>
</organism>
<dbReference type="Gene3D" id="3.30.470.20">
    <property type="entry name" value="ATP-grasp fold, B domain"/>
    <property type="match status" value="1"/>
</dbReference>
<accession>A0ABU5KJZ6</accession>
<keyword evidence="4" id="KW-1185">Reference proteome</keyword>
<protein>
    <submittedName>
        <fullName evidence="3">YheC/YheD family protein</fullName>
    </submittedName>
</protein>
<gene>
    <name evidence="3" type="ORF">UFB30_04165</name>
</gene>
<evidence type="ECO:0000313" key="3">
    <source>
        <dbReference type="EMBL" id="MDZ5711403.1"/>
    </source>
</evidence>
<evidence type="ECO:0000256" key="1">
    <source>
        <dbReference type="PROSITE-ProRule" id="PRU00409"/>
    </source>
</evidence>
<dbReference type="InterPro" id="IPR026838">
    <property type="entry name" value="YheC/D"/>
</dbReference>
<dbReference type="PROSITE" id="PS50975">
    <property type="entry name" value="ATP_GRASP"/>
    <property type="match status" value="1"/>
</dbReference>
<comment type="caution">
    <text evidence="3">The sequence shown here is derived from an EMBL/GenBank/DDBJ whole genome shotgun (WGS) entry which is preliminary data.</text>
</comment>
<dbReference type="EMBL" id="JAXQNN010000001">
    <property type="protein sequence ID" value="MDZ5711403.1"/>
    <property type="molecule type" value="Genomic_DNA"/>
</dbReference>